<evidence type="ECO:0000256" key="1">
    <source>
        <dbReference type="ARBA" id="ARBA00004141"/>
    </source>
</evidence>
<comment type="subcellular location">
    <subcellularLocation>
        <location evidence="1">Membrane</location>
        <topology evidence="1">Multi-pass membrane protein</topology>
    </subcellularLocation>
    <subcellularLocation>
        <location evidence="10">Mitochondrion inner membrane</location>
        <topology evidence="10">Multi-pass membrane protein</topology>
    </subcellularLocation>
</comment>
<gene>
    <name evidence="12" type="ORF">B0T11DRAFT_70904</name>
</gene>
<dbReference type="AlphaFoldDB" id="A0A8K0X6R0"/>
<keyword evidence="13" id="KW-1185">Reference proteome</keyword>
<dbReference type="GO" id="GO:1904983">
    <property type="term" value="P:glycine import into mitochondrion"/>
    <property type="evidence" value="ECO:0007669"/>
    <property type="project" value="UniProtKB-UniRule"/>
</dbReference>
<protein>
    <recommendedName>
        <fullName evidence="10">Mitochondrial glycine transporter</fullName>
    </recommendedName>
    <alternativeName>
        <fullName evidence="10">Solute carrier family 25 member 38 homolog</fullName>
    </alternativeName>
</protein>
<sequence>MAQTGGNAKSSRHFVAGLGSGVSSAVILQPLDLLKTRMQQSGHRSLSSYLKEVAASPSKVRTLWRGTVPSALRTGFGSALYFTTLNAIRTRVARSPLFEKTSAVAGSKSSSSLPTLSNSANLVAGATARTFAGLILMPLTVIKVRYESSYYNYTSIAGASRDIYATGGLRGFFAGFGATAARDAPYAGMYVLFYEMLKKRLGAAVGAPAGTAFTTSQATAVNFTSGCLAAALCSAISNPFDAVKTRIQLQPDKYRNMFQACRLMLAQDGVRSLFDGLGLRMSRKALSAALAWTVYEELMRRAERTFTTGVKVDDSLRS</sequence>
<keyword evidence="8 10" id="KW-0472">Membrane</keyword>
<evidence type="ECO:0000256" key="6">
    <source>
        <dbReference type="ARBA" id="ARBA00022989"/>
    </source>
</evidence>
<keyword evidence="3 10" id="KW-0812">Transmembrane</keyword>
<accession>A0A8K0X6R0</accession>
<dbReference type="Pfam" id="PF00153">
    <property type="entry name" value="Mito_carr"/>
    <property type="match status" value="3"/>
</dbReference>
<evidence type="ECO:0000256" key="10">
    <source>
        <dbReference type="HAMAP-Rule" id="MF_03064"/>
    </source>
</evidence>
<keyword evidence="7 10" id="KW-0496">Mitochondrion</keyword>
<evidence type="ECO:0000256" key="5">
    <source>
        <dbReference type="ARBA" id="ARBA00022792"/>
    </source>
</evidence>
<dbReference type="SUPFAM" id="SSF103506">
    <property type="entry name" value="Mitochondrial carrier"/>
    <property type="match status" value="1"/>
</dbReference>
<feature type="repeat" description="Solcar" evidence="11">
    <location>
        <begin position="116"/>
        <end position="200"/>
    </location>
</feature>
<dbReference type="FunFam" id="1.50.40.10:FF:000103">
    <property type="entry name" value="Mitochondrial glycine transporter"/>
    <property type="match status" value="1"/>
</dbReference>
<dbReference type="Proteomes" id="UP000813385">
    <property type="component" value="Unassembled WGS sequence"/>
</dbReference>
<dbReference type="GO" id="GO:0005743">
    <property type="term" value="C:mitochondrial inner membrane"/>
    <property type="evidence" value="ECO:0007669"/>
    <property type="project" value="UniProtKB-SubCell"/>
</dbReference>
<dbReference type="PANTHER" id="PTHR46181:SF3">
    <property type="entry name" value="MITOCHONDRIAL GLYCINE TRANSPORTER"/>
    <property type="match status" value="1"/>
</dbReference>
<dbReference type="InterPro" id="IPR023395">
    <property type="entry name" value="MCP_dom_sf"/>
</dbReference>
<comment type="function">
    <text evidence="10">Mitochondrial glycine transporter that imports glycine into the mitochondrial matrix. Plays an important role in providing glycine for the first enzymatic step in heme biosynthesis, the condensation of glycine with succinyl-CoA to produce 5-aminolevulinate (ALA) in the miochondrial matrix.</text>
</comment>
<dbReference type="PROSITE" id="PS50920">
    <property type="entry name" value="SOLCAR"/>
    <property type="match status" value="3"/>
</dbReference>
<dbReference type="PANTHER" id="PTHR46181">
    <property type="entry name" value="MITOCHONDRIAL GLYCINE TRANSPORTER"/>
    <property type="match status" value="1"/>
</dbReference>
<evidence type="ECO:0000256" key="9">
    <source>
        <dbReference type="ARBA" id="ARBA00034060"/>
    </source>
</evidence>
<keyword evidence="6 10" id="KW-1133">Transmembrane helix</keyword>
<keyword evidence="5 10" id="KW-0999">Mitochondrion inner membrane</keyword>
<dbReference type="HAMAP" id="MF_03064">
    <property type="entry name" value="SLC25A38"/>
    <property type="match status" value="1"/>
</dbReference>
<dbReference type="GO" id="GO:0015187">
    <property type="term" value="F:glycine transmembrane transporter activity"/>
    <property type="evidence" value="ECO:0007669"/>
    <property type="project" value="UniProtKB-UniRule"/>
</dbReference>
<comment type="catalytic activity">
    <reaction evidence="9 10">
        <text>glycine(in) = glycine(out)</text>
        <dbReference type="Rhea" id="RHEA:70715"/>
        <dbReference type="ChEBI" id="CHEBI:57305"/>
    </reaction>
</comment>
<keyword evidence="4 10" id="KW-0677">Repeat</keyword>
<evidence type="ECO:0000256" key="7">
    <source>
        <dbReference type="ARBA" id="ARBA00023128"/>
    </source>
</evidence>
<dbReference type="EMBL" id="JAGPXD010000002">
    <property type="protein sequence ID" value="KAH7369133.1"/>
    <property type="molecule type" value="Genomic_DNA"/>
</dbReference>
<organism evidence="12 13">
    <name type="scientific">Plectosphaerella cucumerina</name>
    <dbReference type="NCBI Taxonomy" id="40658"/>
    <lineage>
        <taxon>Eukaryota</taxon>
        <taxon>Fungi</taxon>
        <taxon>Dikarya</taxon>
        <taxon>Ascomycota</taxon>
        <taxon>Pezizomycotina</taxon>
        <taxon>Sordariomycetes</taxon>
        <taxon>Hypocreomycetidae</taxon>
        <taxon>Glomerellales</taxon>
        <taxon>Plectosphaerellaceae</taxon>
        <taxon>Plectosphaerella</taxon>
    </lineage>
</organism>
<name>A0A8K0X6R0_9PEZI</name>
<comment type="similarity">
    <text evidence="10">Belongs to the mitochondrial carrier (TC 2.A.29) family. SLC25A38 subfamily.</text>
</comment>
<comment type="caution">
    <text evidence="12">The sequence shown here is derived from an EMBL/GenBank/DDBJ whole genome shotgun (WGS) entry which is preliminary data.</text>
</comment>
<evidence type="ECO:0000256" key="3">
    <source>
        <dbReference type="ARBA" id="ARBA00022692"/>
    </source>
</evidence>
<keyword evidence="2 10" id="KW-0813">Transport</keyword>
<dbReference type="OrthoDB" id="1924968at2759"/>
<evidence type="ECO:0000256" key="8">
    <source>
        <dbReference type="ARBA" id="ARBA00023136"/>
    </source>
</evidence>
<dbReference type="InterPro" id="IPR030847">
    <property type="entry name" value="Hem25/SLC25A38"/>
</dbReference>
<evidence type="ECO:0000256" key="2">
    <source>
        <dbReference type="ARBA" id="ARBA00022448"/>
    </source>
</evidence>
<dbReference type="Gene3D" id="1.50.40.10">
    <property type="entry name" value="Mitochondrial carrier domain"/>
    <property type="match status" value="1"/>
</dbReference>
<reference evidence="12" key="1">
    <citation type="journal article" date="2021" name="Nat. Commun.">
        <title>Genetic determinants of endophytism in the Arabidopsis root mycobiome.</title>
        <authorList>
            <person name="Mesny F."/>
            <person name="Miyauchi S."/>
            <person name="Thiergart T."/>
            <person name="Pickel B."/>
            <person name="Atanasova L."/>
            <person name="Karlsson M."/>
            <person name="Huettel B."/>
            <person name="Barry K.W."/>
            <person name="Haridas S."/>
            <person name="Chen C."/>
            <person name="Bauer D."/>
            <person name="Andreopoulos W."/>
            <person name="Pangilinan J."/>
            <person name="LaButti K."/>
            <person name="Riley R."/>
            <person name="Lipzen A."/>
            <person name="Clum A."/>
            <person name="Drula E."/>
            <person name="Henrissat B."/>
            <person name="Kohler A."/>
            <person name="Grigoriev I.V."/>
            <person name="Martin F.M."/>
            <person name="Hacquard S."/>
        </authorList>
    </citation>
    <scope>NUCLEOTIDE SEQUENCE</scope>
    <source>
        <strain evidence="12">MPI-CAGE-AT-0016</strain>
    </source>
</reference>
<evidence type="ECO:0000256" key="11">
    <source>
        <dbReference type="PROSITE-ProRule" id="PRU00282"/>
    </source>
</evidence>
<proteinExistence type="inferred from homology"/>
<evidence type="ECO:0000313" key="12">
    <source>
        <dbReference type="EMBL" id="KAH7369133.1"/>
    </source>
</evidence>
<dbReference type="InterPro" id="IPR018108">
    <property type="entry name" value="MCP_transmembrane"/>
</dbReference>
<feature type="repeat" description="Solcar" evidence="11">
    <location>
        <begin position="217"/>
        <end position="301"/>
    </location>
</feature>
<evidence type="ECO:0000256" key="4">
    <source>
        <dbReference type="ARBA" id="ARBA00022737"/>
    </source>
</evidence>
<feature type="repeat" description="Solcar" evidence="11">
    <location>
        <begin position="8"/>
        <end position="91"/>
    </location>
</feature>
<evidence type="ECO:0000313" key="13">
    <source>
        <dbReference type="Proteomes" id="UP000813385"/>
    </source>
</evidence>